<gene>
    <name evidence="1" type="ORF">POPTR_008G094900</name>
</gene>
<organism evidence="1 2">
    <name type="scientific">Populus trichocarpa</name>
    <name type="common">Western balsam poplar</name>
    <name type="synonym">Populus balsamifera subsp. trichocarpa</name>
    <dbReference type="NCBI Taxonomy" id="3694"/>
    <lineage>
        <taxon>Eukaryota</taxon>
        <taxon>Viridiplantae</taxon>
        <taxon>Streptophyta</taxon>
        <taxon>Embryophyta</taxon>
        <taxon>Tracheophyta</taxon>
        <taxon>Spermatophyta</taxon>
        <taxon>Magnoliopsida</taxon>
        <taxon>eudicotyledons</taxon>
        <taxon>Gunneridae</taxon>
        <taxon>Pentapetalae</taxon>
        <taxon>rosids</taxon>
        <taxon>fabids</taxon>
        <taxon>Malpighiales</taxon>
        <taxon>Salicaceae</taxon>
        <taxon>Saliceae</taxon>
        <taxon>Populus</taxon>
    </lineage>
</organism>
<proteinExistence type="predicted"/>
<dbReference type="AlphaFoldDB" id="A0A2K1ZEJ0"/>
<dbReference type="EMBL" id="CM009297">
    <property type="protein sequence ID" value="PNT23694.1"/>
    <property type="molecule type" value="Genomic_DNA"/>
</dbReference>
<dbReference type="InParanoid" id="A0A2K1ZEJ0"/>
<evidence type="ECO:0000313" key="1">
    <source>
        <dbReference type="EMBL" id="PNT23694.1"/>
    </source>
</evidence>
<keyword evidence="2" id="KW-1185">Reference proteome</keyword>
<dbReference type="Proteomes" id="UP000006729">
    <property type="component" value="Chromosome 8"/>
</dbReference>
<sequence length="77" mass="8454">MIFSPSFLTGLALLQSEHHLPLPSIQVGASSSITNHAYRYSFLDTCSALPQYITNATQLPLQNYSHVSAKPHSVQLI</sequence>
<name>A0A2K1ZEJ0_POPTR</name>
<evidence type="ECO:0000313" key="2">
    <source>
        <dbReference type="Proteomes" id="UP000006729"/>
    </source>
</evidence>
<reference evidence="1 2" key="1">
    <citation type="journal article" date="2006" name="Science">
        <title>The genome of black cottonwood, Populus trichocarpa (Torr. &amp; Gray).</title>
        <authorList>
            <person name="Tuskan G.A."/>
            <person name="Difazio S."/>
            <person name="Jansson S."/>
            <person name="Bohlmann J."/>
            <person name="Grigoriev I."/>
            <person name="Hellsten U."/>
            <person name="Putnam N."/>
            <person name="Ralph S."/>
            <person name="Rombauts S."/>
            <person name="Salamov A."/>
            <person name="Schein J."/>
            <person name="Sterck L."/>
            <person name="Aerts A."/>
            <person name="Bhalerao R.R."/>
            <person name="Bhalerao R.P."/>
            <person name="Blaudez D."/>
            <person name="Boerjan W."/>
            <person name="Brun A."/>
            <person name="Brunner A."/>
            <person name="Busov V."/>
            <person name="Campbell M."/>
            <person name="Carlson J."/>
            <person name="Chalot M."/>
            <person name="Chapman J."/>
            <person name="Chen G.L."/>
            <person name="Cooper D."/>
            <person name="Coutinho P.M."/>
            <person name="Couturier J."/>
            <person name="Covert S."/>
            <person name="Cronk Q."/>
            <person name="Cunningham R."/>
            <person name="Davis J."/>
            <person name="Degroeve S."/>
            <person name="Dejardin A."/>
            <person name="Depamphilis C."/>
            <person name="Detter J."/>
            <person name="Dirks B."/>
            <person name="Dubchak I."/>
            <person name="Duplessis S."/>
            <person name="Ehlting J."/>
            <person name="Ellis B."/>
            <person name="Gendler K."/>
            <person name="Goodstein D."/>
            <person name="Gribskov M."/>
            <person name="Grimwood J."/>
            <person name="Groover A."/>
            <person name="Gunter L."/>
            <person name="Hamberger B."/>
            <person name="Heinze B."/>
            <person name="Helariutta Y."/>
            <person name="Henrissat B."/>
            <person name="Holligan D."/>
            <person name="Holt R."/>
            <person name="Huang W."/>
            <person name="Islam-Faridi N."/>
            <person name="Jones S."/>
            <person name="Jones-Rhoades M."/>
            <person name="Jorgensen R."/>
            <person name="Joshi C."/>
            <person name="Kangasjarvi J."/>
            <person name="Karlsson J."/>
            <person name="Kelleher C."/>
            <person name="Kirkpatrick R."/>
            <person name="Kirst M."/>
            <person name="Kohler A."/>
            <person name="Kalluri U."/>
            <person name="Larimer F."/>
            <person name="Leebens-Mack J."/>
            <person name="Leple J.C."/>
            <person name="Locascio P."/>
            <person name="Lou Y."/>
            <person name="Lucas S."/>
            <person name="Martin F."/>
            <person name="Montanini B."/>
            <person name="Napoli C."/>
            <person name="Nelson D.R."/>
            <person name="Nelson C."/>
            <person name="Nieminen K."/>
            <person name="Nilsson O."/>
            <person name="Pereda V."/>
            <person name="Peter G."/>
            <person name="Philippe R."/>
            <person name="Pilate G."/>
            <person name="Poliakov A."/>
            <person name="Razumovskaya J."/>
            <person name="Richardson P."/>
            <person name="Rinaldi C."/>
            <person name="Ritland K."/>
            <person name="Rouze P."/>
            <person name="Ryaboy D."/>
            <person name="Schmutz J."/>
            <person name="Schrader J."/>
            <person name="Segerman B."/>
            <person name="Shin H."/>
            <person name="Siddiqui A."/>
            <person name="Sterky F."/>
            <person name="Terry A."/>
            <person name="Tsai C.J."/>
            <person name="Uberbacher E."/>
            <person name="Unneberg P."/>
            <person name="Vahala J."/>
            <person name="Wall K."/>
            <person name="Wessler S."/>
            <person name="Yang G."/>
            <person name="Yin T."/>
            <person name="Douglas C."/>
            <person name="Marra M."/>
            <person name="Sandberg G."/>
            <person name="Van de Peer Y."/>
            <person name="Rokhsar D."/>
        </authorList>
    </citation>
    <scope>NUCLEOTIDE SEQUENCE [LARGE SCALE GENOMIC DNA]</scope>
    <source>
        <strain evidence="2">cv. Nisqually</strain>
    </source>
</reference>
<accession>A0A2K1ZEJ0</accession>
<protein>
    <submittedName>
        <fullName evidence="1">Uncharacterized protein</fullName>
    </submittedName>
</protein>